<dbReference type="SMART" id="SM00589">
    <property type="entry name" value="PRY"/>
    <property type="match status" value="1"/>
</dbReference>
<dbReference type="CDD" id="cd19769">
    <property type="entry name" value="Bbox2_TRIM16-like"/>
    <property type="match status" value="1"/>
</dbReference>
<dbReference type="GO" id="GO:0045087">
    <property type="term" value="P:innate immune response"/>
    <property type="evidence" value="ECO:0007669"/>
    <property type="project" value="UniProtKB-KW"/>
</dbReference>
<feature type="domain" description="B-box C-terminal" evidence="13">
    <location>
        <begin position="181"/>
        <end position="307"/>
    </location>
</feature>
<dbReference type="GO" id="GO:0016874">
    <property type="term" value="F:ligase activity"/>
    <property type="evidence" value="ECO:0007669"/>
    <property type="project" value="UniProtKB-KW"/>
</dbReference>
<keyword evidence="7 8" id="KW-0175">Coiled coil</keyword>
<dbReference type="InterPro" id="IPR013083">
    <property type="entry name" value="Znf_RING/FYVE/PHD"/>
</dbReference>
<keyword evidence="1" id="KW-0399">Innate immunity</keyword>
<evidence type="ECO:0000313" key="15">
    <source>
        <dbReference type="Proteomes" id="UP000186698"/>
    </source>
</evidence>
<dbReference type="SMART" id="SM00502">
    <property type="entry name" value="BBC"/>
    <property type="match status" value="1"/>
</dbReference>
<evidence type="ECO:0000313" key="17">
    <source>
        <dbReference type="Xenbase" id="XB-GENE-5839553"/>
    </source>
</evidence>
<dbReference type="InterPro" id="IPR013320">
    <property type="entry name" value="ConA-like_dom_sf"/>
</dbReference>
<dbReference type="Pfam" id="PF00622">
    <property type="entry name" value="SPRY"/>
    <property type="match status" value="1"/>
</dbReference>
<dbReference type="Pfam" id="PF00643">
    <property type="entry name" value="zf-B_box"/>
    <property type="match status" value="1"/>
</dbReference>
<dbReference type="STRING" id="8355.A0A1L8HSP1"/>
<evidence type="ECO:0000256" key="9">
    <source>
        <dbReference type="SAM" id="MobiDB-lite"/>
    </source>
</evidence>
<keyword evidence="5" id="KW-0862">Zinc</keyword>
<dbReference type="PANTHER" id="PTHR25465:SF62">
    <property type="entry name" value="E3 UBIQUITIN_ISG15 LIGASE TRIM25"/>
    <property type="match status" value="1"/>
</dbReference>
<keyword evidence="3" id="KW-0863">Zinc-finger</keyword>
<keyword evidence="6" id="KW-0391">Immunity</keyword>
<dbReference type="Gene3D" id="2.60.120.920">
    <property type="match status" value="1"/>
</dbReference>
<keyword evidence="16" id="KW-0436">Ligase</keyword>
<evidence type="ECO:0000256" key="2">
    <source>
        <dbReference type="ARBA" id="ARBA00022723"/>
    </source>
</evidence>
<dbReference type="Xenbase" id="XB-GENE-5839553">
    <property type="gene designation" value="mid1l2.L"/>
</dbReference>
<reference evidence="16" key="1">
    <citation type="submission" date="2025-08" db="UniProtKB">
        <authorList>
            <consortium name="RefSeq"/>
        </authorList>
    </citation>
    <scope>IDENTIFICATION</scope>
    <source>
        <strain evidence="16">J_2021</strain>
        <tissue evidence="16">Erythrocytes</tissue>
    </source>
</reference>
<dbReference type="AGR" id="Xenbase:XB-GENE-5839553"/>
<dbReference type="PANTHER" id="PTHR25465">
    <property type="entry name" value="B-BOX DOMAIN CONTAINING"/>
    <property type="match status" value="1"/>
</dbReference>
<dbReference type="RefSeq" id="XP_018083076.1">
    <property type="nucleotide sequence ID" value="XM_018227587.2"/>
</dbReference>
<evidence type="ECO:0000256" key="4">
    <source>
        <dbReference type="ARBA" id="ARBA00022786"/>
    </source>
</evidence>
<dbReference type="SMART" id="SM00184">
    <property type="entry name" value="RING"/>
    <property type="match status" value="1"/>
</dbReference>
<name>A0A1L8HSP1_XENLA</name>
<evidence type="ECO:0000256" key="3">
    <source>
        <dbReference type="ARBA" id="ARBA00022771"/>
    </source>
</evidence>
<evidence type="ECO:0000259" key="13">
    <source>
        <dbReference type="SMART" id="SM00502"/>
    </source>
</evidence>
<dbReference type="SUPFAM" id="SSF57845">
    <property type="entry name" value="B-box zinc-binding domain"/>
    <property type="match status" value="1"/>
</dbReference>
<evidence type="ECO:0000256" key="7">
    <source>
        <dbReference type="ARBA" id="ARBA00023054"/>
    </source>
</evidence>
<dbReference type="Gene3D" id="3.30.40.10">
    <property type="entry name" value="Zinc/RING finger domain, C3HC4 (zinc finger)"/>
    <property type="match status" value="1"/>
</dbReference>
<dbReference type="KEGG" id="xla:108697494"/>
<dbReference type="Bgee" id="108697494">
    <property type="expression patterns" value="Expressed in spleen and 14 other cell types or tissues"/>
</dbReference>
<evidence type="ECO:0000313" key="16">
    <source>
        <dbReference type="RefSeq" id="XP_018083076.1"/>
    </source>
</evidence>
<organism evidence="15 16">
    <name type="scientific">Xenopus laevis</name>
    <name type="common">African clawed frog</name>
    <dbReference type="NCBI Taxonomy" id="8355"/>
    <lineage>
        <taxon>Eukaryota</taxon>
        <taxon>Metazoa</taxon>
        <taxon>Chordata</taxon>
        <taxon>Craniata</taxon>
        <taxon>Vertebrata</taxon>
        <taxon>Euteleostomi</taxon>
        <taxon>Amphibia</taxon>
        <taxon>Batrachia</taxon>
        <taxon>Anura</taxon>
        <taxon>Pipoidea</taxon>
        <taxon>Pipidae</taxon>
        <taxon>Xenopodinae</taxon>
        <taxon>Xenopus</taxon>
        <taxon>Xenopus</taxon>
    </lineage>
</organism>
<keyword evidence="4" id="KW-0833">Ubl conjugation pathway</keyword>
<dbReference type="InterPro" id="IPR027370">
    <property type="entry name" value="Znf-RING_euk"/>
</dbReference>
<dbReference type="SUPFAM" id="SSF49899">
    <property type="entry name" value="Concanavalin A-like lectins/glucanases"/>
    <property type="match status" value="1"/>
</dbReference>
<feature type="domain" description="SPRY" evidence="12">
    <location>
        <begin position="457"/>
        <end position="579"/>
    </location>
</feature>
<feature type="domain" description="RING-type" evidence="10">
    <location>
        <begin position="11"/>
        <end position="53"/>
    </location>
</feature>
<gene>
    <name evidence="17" type="primary">mid1l2.L</name>
    <name evidence="16" type="synonym">LOC108697494</name>
</gene>
<dbReference type="SUPFAM" id="SSF57850">
    <property type="entry name" value="RING/U-box"/>
    <property type="match status" value="1"/>
</dbReference>
<dbReference type="InterPro" id="IPR001841">
    <property type="entry name" value="Znf_RING"/>
</dbReference>
<evidence type="ECO:0000256" key="5">
    <source>
        <dbReference type="ARBA" id="ARBA00022833"/>
    </source>
</evidence>
<proteinExistence type="predicted"/>
<accession>A0A1L8HSP1</accession>
<protein>
    <submittedName>
        <fullName evidence="16">E3 ubiquitin/ISG15 ligase TRIM25</fullName>
    </submittedName>
</protein>
<dbReference type="InterPro" id="IPR006574">
    <property type="entry name" value="PRY"/>
</dbReference>
<dbReference type="GeneID" id="108697494"/>
<evidence type="ECO:0000259" key="10">
    <source>
        <dbReference type="SMART" id="SM00184"/>
    </source>
</evidence>
<dbReference type="GO" id="GO:0008270">
    <property type="term" value="F:zinc ion binding"/>
    <property type="evidence" value="ECO:0007669"/>
    <property type="project" value="UniProtKB-KW"/>
</dbReference>
<dbReference type="InterPro" id="IPR051051">
    <property type="entry name" value="E3_ubiq-ligase_TRIM/RNF"/>
</dbReference>
<feature type="coiled-coil region" evidence="8">
    <location>
        <begin position="175"/>
        <end position="223"/>
    </location>
</feature>
<dbReference type="InterPro" id="IPR017907">
    <property type="entry name" value="Znf_RING_CS"/>
</dbReference>
<dbReference type="InterPro" id="IPR003879">
    <property type="entry name" value="Butyrophylin_SPRY"/>
</dbReference>
<evidence type="ECO:0000259" key="11">
    <source>
        <dbReference type="SMART" id="SM00336"/>
    </source>
</evidence>
<keyword evidence="15" id="KW-1185">Reference proteome</keyword>
<evidence type="ECO:0000259" key="12">
    <source>
        <dbReference type="SMART" id="SM00449"/>
    </source>
</evidence>
<evidence type="ECO:0000256" key="6">
    <source>
        <dbReference type="ARBA" id="ARBA00022859"/>
    </source>
</evidence>
<feature type="domain" description="SPRY-associated" evidence="14">
    <location>
        <begin position="404"/>
        <end position="456"/>
    </location>
</feature>
<dbReference type="InterPro" id="IPR003649">
    <property type="entry name" value="Bbox_C"/>
</dbReference>
<dbReference type="CDD" id="cd12891">
    <property type="entry name" value="SPRY_PRY_C-I_2"/>
    <property type="match status" value="1"/>
</dbReference>
<dbReference type="Gene3D" id="3.30.160.60">
    <property type="entry name" value="Classic Zinc Finger"/>
    <property type="match status" value="1"/>
</dbReference>
<feature type="domain" description="B box-type" evidence="11">
    <location>
        <begin position="135"/>
        <end position="174"/>
    </location>
</feature>
<dbReference type="PROSITE" id="PS00518">
    <property type="entry name" value="ZF_RING_1"/>
    <property type="match status" value="1"/>
</dbReference>
<feature type="region of interest" description="Disordered" evidence="9">
    <location>
        <begin position="358"/>
        <end position="388"/>
    </location>
</feature>
<dbReference type="PRINTS" id="PR01407">
    <property type="entry name" value="BUTYPHLNCDUF"/>
</dbReference>
<dbReference type="CDD" id="cd16597">
    <property type="entry name" value="RING-HC_TRIM25_C-IV"/>
    <property type="match status" value="1"/>
</dbReference>
<dbReference type="InterPro" id="IPR043136">
    <property type="entry name" value="B30.2/SPRY_sf"/>
</dbReference>
<dbReference type="SMART" id="SM00336">
    <property type="entry name" value="BBOX"/>
    <property type="match status" value="1"/>
</dbReference>
<sequence>MAADLRDELNCSICLNIYTDPVILPCGHNYCRGCIGSLLDTQERSGAYSCPECRADFQERPALQSNRTLGNIAERFLPDQLEQQGATEILCNYCIHSPVPAAKSCLHCEASLCDNHVRVHSKSAEHILCQPSSSLANRKCSAHKRLLEYYCMEDNACVSCLMVGHHIGHKVAQLSEASEKKKGKLRNNLEKLILKRDGDDRDVQRLQERRREMEGKAANETERVTAQFMGIREQLEALEKRVLSDISRQRERVSLCFSDLIQQLEMEKEELSRQIHDIEELCNMADPLTVLQAPEANGDTFCDAEEADTEGRGSGGNKDPSLWDEDLISETLLTGLAGIVSSMKAAISSHKDIDINTETEDSELRAPGIGPLSPAESEDTKCLSDTPGSLTLQAVSDPVYGLKASDMEIDINTTNNLLQLSSDMTCLTWSEISQNYFHTSERFQDSPQAFSIQSFSSGRHYWDVECMRGDTFIVGVAYPSIKRKGNQSHIGYNKNSVGLFRWGNRYSVIHDGKRKNLPYRPTCDKIRVSLDYEGGQLCFYELSEPIRHLHSVTATFTEPLHAAFWVWKSNLAIRIGYKKAPRVRMSKRQMRPGSRAGFFGWDLNDMEMCE</sequence>
<dbReference type="Proteomes" id="UP000186698">
    <property type="component" value="Chromosome 1L"/>
</dbReference>
<dbReference type="PaxDb" id="8355-A0A1L8HSP1"/>
<evidence type="ECO:0000259" key="14">
    <source>
        <dbReference type="SMART" id="SM00589"/>
    </source>
</evidence>
<dbReference type="SMART" id="SM00449">
    <property type="entry name" value="SPRY"/>
    <property type="match status" value="1"/>
</dbReference>
<evidence type="ECO:0000256" key="1">
    <source>
        <dbReference type="ARBA" id="ARBA00022588"/>
    </source>
</evidence>
<dbReference type="InterPro" id="IPR003877">
    <property type="entry name" value="SPRY_dom"/>
</dbReference>
<dbReference type="Pfam" id="PF13445">
    <property type="entry name" value="zf-RING_UBOX"/>
    <property type="match status" value="1"/>
</dbReference>
<dbReference type="InterPro" id="IPR000315">
    <property type="entry name" value="Znf_B-box"/>
</dbReference>
<keyword evidence="2" id="KW-0479">Metal-binding</keyword>
<dbReference type="OMA" id="NDMEMCE"/>
<dbReference type="AlphaFoldDB" id="A0A1L8HSP1"/>
<evidence type="ECO:0000256" key="8">
    <source>
        <dbReference type="SAM" id="Coils"/>
    </source>
</evidence>
<dbReference type="OrthoDB" id="6270329at2759"/>